<reference evidence="1 2" key="1">
    <citation type="journal article" date="2018" name="Sci. Rep.">
        <title>Comparative analysis of the Pocillopora damicornis genome highlights role of immune system in coral evolution.</title>
        <authorList>
            <person name="Cunning R."/>
            <person name="Bay R.A."/>
            <person name="Gillette P."/>
            <person name="Baker A.C."/>
            <person name="Traylor-Knowles N."/>
        </authorList>
    </citation>
    <scope>NUCLEOTIDE SEQUENCE [LARGE SCALE GENOMIC DNA]</scope>
    <source>
        <strain evidence="1">RSMAS</strain>
        <tissue evidence="1">Whole animal</tissue>
    </source>
</reference>
<organism evidence="1 2">
    <name type="scientific">Pocillopora damicornis</name>
    <name type="common">Cauliflower coral</name>
    <name type="synonym">Millepora damicornis</name>
    <dbReference type="NCBI Taxonomy" id="46731"/>
    <lineage>
        <taxon>Eukaryota</taxon>
        <taxon>Metazoa</taxon>
        <taxon>Cnidaria</taxon>
        <taxon>Anthozoa</taxon>
        <taxon>Hexacorallia</taxon>
        <taxon>Scleractinia</taxon>
        <taxon>Astrocoeniina</taxon>
        <taxon>Pocilloporidae</taxon>
        <taxon>Pocillopora</taxon>
    </lineage>
</organism>
<evidence type="ECO:0000313" key="1">
    <source>
        <dbReference type="EMBL" id="RMX41587.1"/>
    </source>
</evidence>
<sequence length="133" mass="15877">MGKCFTKQVKEKEERKKILGTSLKKFITSPGRWSLNKRHSFRDKEEKRDIDLQHLHFENNKNSEDEEPVQTTTMAAERRLKKLQMESPPGFGKFDFEVDWQTIDPEISRKLWEDVFKPLYTFPVMKHFLEDSG</sequence>
<accession>A0A3M6TJI7</accession>
<dbReference type="EMBL" id="RCHS01003477">
    <property type="protein sequence ID" value="RMX41587.1"/>
    <property type="molecule type" value="Genomic_DNA"/>
</dbReference>
<evidence type="ECO:0000313" key="2">
    <source>
        <dbReference type="Proteomes" id="UP000275408"/>
    </source>
</evidence>
<name>A0A3M6TJI7_POCDA</name>
<dbReference type="Proteomes" id="UP000275408">
    <property type="component" value="Unassembled WGS sequence"/>
</dbReference>
<protein>
    <submittedName>
        <fullName evidence="1">Uncharacterized protein</fullName>
    </submittedName>
</protein>
<proteinExistence type="predicted"/>
<keyword evidence="2" id="KW-1185">Reference proteome</keyword>
<comment type="caution">
    <text evidence="1">The sequence shown here is derived from an EMBL/GenBank/DDBJ whole genome shotgun (WGS) entry which is preliminary data.</text>
</comment>
<gene>
    <name evidence="1" type="ORF">pdam_00008651</name>
</gene>
<dbReference type="AlphaFoldDB" id="A0A3M6TJI7"/>